<dbReference type="CDD" id="cd02961">
    <property type="entry name" value="PDI_a_family"/>
    <property type="match status" value="1"/>
</dbReference>
<dbReference type="FunFam" id="3.50.7.10:FF:000005">
    <property type="entry name" value="T-complex protein 1 subunit gamma"/>
    <property type="match status" value="1"/>
</dbReference>
<dbReference type="EMBL" id="JAAWVO010036785">
    <property type="protein sequence ID" value="MBN3317639.1"/>
    <property type="molecule type" value="Genomic_DNA"/>
</dbReference>
<evidence type="ECO:0000313" key="14">
    <source>
        <dbReference type="Proteomes" id="UP000736164"/>
    </source>
</evidence>
<evidence type="ECO:0000313" key="13">
    <source>
        <dbReference type="EMBL" id="MBN3317639.1"/>
    </source>
</evidence>
<dbReference type="GO" id="GO:0005832">
    <property type="term" value="C:chaperonin-containing T-complex"/>
    <property type="evidence" value="ECO:0007669"/>
    <property type="project" value="UniProtKB-ARBA"/>
</dbReference>
<feature type="non-terminal residue" evidence="13">
    <location>
        <position position="933"/>
    </location>
</feature>
<feature type="domain" description="Thioredoxin" evidence="12">
    <location>
        <begin position="311"/>
        <end position="431"/>
    </location>
</feature>
<evidence type="ECO:0000256" key="7">
    <source>
        <dbReference type="ARBA" id="ARBA00023186"/>
    </source>
</evidence>
<evidence type="ECO:0000256" key="6">
    <source>
        <dbReference type="ARBA" id="ARBA00022840"/>
    </source>
</evidence>
<keyword evidence="4" id="KW-0963">Cytoplasm</keyword>
<comment type="similarity">
    <text evidence="2 9">Belongs to the TCP-1 chaperonin family.</text>
</comment>
<dbReference type="NCBIfam" id="NF041082">
    <property type="entry name" value="thermosome_alpha"/>
    <property type="match status" value="1"/>
</dbReference>
<dbReference type="NCBIfam" id="TIGR02344">
    <property type="entry name" value="chap_CCT_gamma"/>
    <property type="match status" value="1"/>
</dbReference>
<dbReference type="FunFam" id="3.40.30.10:FF:000054">
    <property type="entry name" value="Disulfide-isomerase A3"/>
    <property type="match status" value="1"/>
</dbReference>
<keyword evidence="14" id="KW-1185">Reference proteome</keyword>
<evidence type="ECO:0000256" key="2">
    <source>
        <dbReference type="ARBA" id="ARBA00008020"/>
    </source>
</evidence>
<evidence type="ECO:0000259" key="12">
    <source>
        <dbReference type="PROSITE" id="PS51352"/>
    </source>
</evidence>
<dbReference type="Proteomes" id="UP000736164">
    <property type="component" value="Unassembled WGS sequence"/>
</dbReference>
<proteinExistence type="inferred from homology"/>
<dbReference type="InterPro" id="IPR053374">
    <property type="entry name" value="TCP-1_chaperonin"/>
</dbReference>
<sequence length="933" mass="103702">MARLSVRLLCPAALLALAALGAVAVAGGDVLELGDADFDGAVAQHETVLVEFFAPWYENKMFSRFRNGSNRCEVGVDCTAHSETCSRFGVNGYPTLKIFRNGQESSAYDGPRTADGIVSYMKKQAGPSSVELRTEEDLDSFVGHFDGSVVGFFLGPESADLAEFLRAASAMRDSYRFAHTSAESLRQRHGVQGEFGMCPHLTHENREQLMRQDLLTAFYELDYLRNPKGSNYWRNRVMMVASRFAGRGLSFAVADRRAFPDELEEFGLEGAEGELPVVAVRTVLGQKYVMREEFTRDGKALERFLEDYFAGRLKRYLKSEPVPESNDGPVKVVVAETFDEIVNDASKDVLIEFYAPWCGHCKNLEPRYTELGQQLSGDPNIVIAKMDATANDVPEGYDVQGFPTIYFAPVGQKDAPRRYETIADVIRTCLGPRAMMKSSYRAHASAHPVTTRALSTQIQVQHPAAKSMIEISRTQDEEVGDGTTSVIILAGEMLSVAEQFLEQQMHPTVVIGAYRQALDDMMTALKDISTPVDVNNRAMMLSIINSAINTKAISHWSELACGIALDSVRTVELEENGRKEIDIKKYAKVEKIPGGIIEDSCVLRGVMVNKDVTHPRMRRMIKNPRIILLDCSLEYKKGESQTDIEITREEDFARILQLEEEYIQQICEDIIRLKPDVVFTEKGISDLAQHYLVKANITAIRRVRKTDNNRIARACGARIASRTDELREEDMGTGAGLFEVKKIGDEYFTFITECKDPKACTIILRGASKEILAEVERNLQDAMQVCRNVLLDPHLVPGGGATEMALSHRLMERAKSMTGVEQWPYRAVAQALEVIPRTLIQNCGASTIRVLTSLRAKHTQEGCVSWGVNGETGALVDMKELEIWEPLAVKAQTYKTAVETAILLLRIDDIVSGHKKKAEDSGMGGRAPPAEEH</sequence>
<keyword evidence="5 9" id="KW-0547">Nucleotide-binding</keyword>
<dbReference type="GO" id="GO:0005524">
    <property type="term" value="F:ATP binding"/>
    <property type="evidence" value="ECO:0007669"/>
    <property type="project" value="UniProtKB-KW"/>
</dbReference>
<dbReference type="InterPro" id="IPR027410">
    <property type="entry name" value="TCP-1-like_intermed_sf"/>
</dbReference>
<evidence type="ECO:0000256" key="8">
    <source>
        <dbReference type="ARBA" id="ARBA00049360"/>
    </source>
</evidence>
<dbReference type="PROSITE" id="PS00194">
    <property type="entry name" value="THIOREDOXIN_1"/>
    <property type="match status" value="1"/>
</dbReference>
<dbReference type="AlphaFoldDB" id="A0A8J7NQ02"/>
<dbReference type="CDD" id="cd02995">
    <property type="entry name" value="PDI_a_PDI_a'_C"/>
    <property type="match status" value="1"/>
</dbReference>
<dbReference type="Gene3D" id="3.50.7.10">
    <property type="entry name" value="GroEL"/>
    <property type="match status" value="1"/>
</dbReference>
<dbReference type="Pfam" id="PF00085">
    <property type="entry name" value="Thioredoxin"/>
    <property type="match status" value="2"/>
</dbReference>
<dbReference type="CDD" id="cd03337">
    <property type="entry name" value="TCP1_gamma"/>
    <property type="match status" value="1"/>
</dbReference>
<reference evidence="13" key="1">
    <citation type="journal article" date="2021" name="Cell">
        <title>Tracing the genetic footprints of vertebrate landing in non-teleost ray-finned fishes.</title>
        <authorList>
            <person name="Bi X."/>
            <person name="Wang K."/>
            <person name="Yang L."/>
            <person name="Pan H."/>
            <person name="Jiang H."/>
            <person name="Wei Q."/>
            <person name="Fang M."/>
            <person name="Yu H."/>
            <person name="Zhu C."/>
            <person name="Cai Y."/>
            <person name="He Y."/>
            <person name="Gan X."/>
            <person name="Zeng H."/>
            <person name="Yu D."/>
            <person name="Zhu Y."/>
            <person name="Jiang H."/>
            <person name="Qiu Q."/>
            <person name="Yang H."/>
            <person name="Zhang Y.E."/>
            <person name="Wang W."/>
            <person name="Zhu M."/>
            <person name="He S."/>
            <person name="Zhang G."/>
        </authorList>
    </citation>
    <scope>NUCLEOTIDE SEQUENCE</scope>
    <source>
        <strain evidence="13">Allg_001</strain>
    </source>
</reference>
<dbReference type="InterPro" id="IPR012719">
    <property type="entry name" value="Chap_CCT_gamma"/>
</dbReference>
<dbReference type="FunFam" id="3.40.30.10:FF:000045">
    <property type="entry name" value="Disulfide-isomerase A3"/>
    <property type="match status" value="1"/>
</dbReference>
<dbReference type="Pfam" id="PF00118">
    <property type="entry name" value="Cpn60_TCP1"/>
    <property type="match status" value="1"/>
</dbReference>
<dbReference type="SUPFAM" id="SSF52029">
    <property type="entry name" value="GroEL apical domain-like"/>
    <property type="match status" value="1"/>
</dbReference>
<dbReference type="GO" id="GO:0016887">
    <property type="term" value="F:ATP hydrolysis activity"/>
    <property type="evidence" value="ECO:0007669"/>
    <property type="project" value="InterPro"/>
</dbReference>
<protein>
    <recommendedName>
        <fullName evidence="3 10">T-complex protein 1 subunit gamma</fullName>
    </recommendedName>
</protein>
<dbReference type="SUPFAM" id="SSF48592">
    <property type="entry name" value="GroEL equatorial domain-like"/>
    <property type="match status" value="1"/>
</dbReference>
<organism evidence="13 14">
    <name type="scientific">Atractosteus spatula</name>
    <name type="common">Alligator gar</name>
    <name type="synonym">Lepisosteus spatula</name>
    <dbReference type="NCBI Taxonomy" id="7917"/>
    <lineage>
        <taxon>Eukaryota</taxon>
        <taxon>Metazoa</taxon>
        <taxon>Chordata</taxon>
        <taxon>Craniata</taxon>
        <taxon>Vertebrata</taxon>
        <taxon>Euteleostomi</taxon>
        <taxon>Actinopterygii</taxon>
        <taxon>Neopterygii</taxon>
        <taxon>Holostei</taxon>
        <taxon>Semionotiformes</taxon>
        <taxon>Lepisosteidae</taxon>
        <taxon>Atractosteus</taxon>
    </lineage>
</organism>
<keyword evidence="7 9" id="KW-0143">Chaperone</keyword>
<dbReference type="PROSITE" id="PS51352">
    <property type="entry name" value="THIOREDOXIN_2"/>
    <property type="match status" value="1"/>
</dbReference>
<dbReference type="InterPro" id="IPR013766">
    <property type="entry name" value="Thioredoxin_domain"/>
</dbReference>
<dbReference type="NCBIfam" id="NF041083">
    <property type="entry name" value="thermosome_beta"/>
    <property type="match status" value="1"/>
</dbReference>
<accession>A0A8J7NQ02</accession>
<dbReference type="GO" id="GO:0051082">
    <property type="term" value="F:unfolded protein binding"/>
    <property type="evidence" value="ECO:0007669"/>
    <property type="project" value="InterPro"/>
</dbReference>
<dbReference type="InterPro" id="IPR054827">
    <property type="entry name" value="thermosome_alpha"/>
</dbReference>
<evidence type="ECO:0000256" key="11">
    <source>
        <dbReference type="SAM" id="SignalP"/>
    </source>
</evidence>
<dbReference type="SUPFAM" id="SSF52833">
    <property type="entry name" value="Thioredoxin-like"/>
    <property type="match status" value="4"/>
</dbReference>
<evidence type="ECO:0000256" key="5">
    <source>
        <dbReference type="ARBA" id="ARBA00022741"/>
    </source>
</evidence>
<dbReference type="FunFam" id="1.10.560.10:FF:000076">
    <property type="entry name" value="T-complex protein 1 subunit gamma"/>
    <property type="match status" value="1"/>
</dbReference>
<dbReference type="InterPro" id="IPR002194">
    <property type="entry name" value="Chaperonin_TCP-1_CS"/>
</dbReference>
<evidence type="ECO:0000256" key="3">
    <source>
        <dbReference type="ARBA" id="ARBA00017187"/>
    </source>
</evidence>
<feature type="signal peptide" evidence="11">
    <location>
        <begin position="1"/>
        <end position="28"/>
    </location>
</feature>
<dbReference type="InterPro" id="IPR027413">
    <property type="entry name" value="GROEL-like_equatorial_sf"/>
</dbReference>
<evidence type="ECO:0000256" key="9">
    <source>
        <dbReference type="RuleBase" id="RU004187"/>
    </source>
</evidence>
<dbReference type="Gene3D" id="3.30.260.10">
    <property type="entry name" value="TCP-1-like chaperonin intermediate domain"/>
    <property type="match status" value="1"/>
</dbReference>
<evidence type="ECO:0000256" key="4">
    <source>
        <dbReference type="ARBA" id="ARBA00022490"/>
    </source>
</evidence>
<comment type="catalytic activity">
    <reaction evidence="8">
        <text>ATP + H2O = ADP + phosphate + H(+)</text>
        <dbReference type="Rhea" id="RHEA:13065"/>
        <dbReference type="ChEBI" id="CHEBI:15377"/>
        <dbReference type="ChEBI" id="CHEBI:15378"/>
        <dbReference type="ChEBI" id="CHEBI:30616"/>
        <dbReference type="ChEBI" id="CHEBI:43474"/>
        <dbReference type="ChEBI" id="CHEBI:456216"/>
    </reaction>
</comment>
<dbReference type="InterPro" id="IPR036249">
    <property type="entry name" value="Thioredoxin-like_sf"/>
</dbReference>
<dbReference type="InterPro" id="IPR002423">
    <property type="entry name" value="Cpn60/GroEL/TCP-1"/>
</dbReference>
<dbReference type="PROSITE" id="PS00995">
    <property type="entry name" value="TCP1_3"/>
    <property type="match status" value="1"/>
</dbReference>
<dbReference type="InterPro" id="IPR027409">
    <property type="entry name" value="GroEL-like_apical_dom_sf"/>
</dbReference>
<dbReference type="Gene3D" id="1.10.560.10">
    <property type="entry name" value="GroEL-like equatorial domain"/>
    <property type="match status" value="1"/>
</dbReference>
<comment type="subcellular location">
    <subcellularLocation>
        <location evidence="1">Cytoplasm</location>
    </subcellularLocation>
</comment>
<dbReference type="PANTHER" id="PTHR11353">
    <property type="entry name" value="CHAPERONIN"/>
    <property type="match status" value="1"/>
</dbReference>
<dbReference type="CDD" id="cd03073">
    <property type="entry name" value="PDI_b'_ERp72_ERp57"/>
    <property type="match status" value="1"/>
</dbReference>
<dbReference type="Gene3D" id="3.40.30.10">
    <property type="entry name" value="Glutaredoxin"/>
    <property type="match status" value="4"/>
</dbReference>
<keyword evidence="11" id="KW-0732">Signal</keyword>
<name>A0A8J7NQ02_ATRSP</name>
<evidence type="ECO:0000256" key="1">
    <source>
        <dbReference type="ARBA" id="ARBA00004496"/>
    </source>
</evidence>
<dbReference type="InterPro" id="IPR017937">
    <property type="entry name" value="Thioredoxin_CS"/>
</dbReference>
<dbReference type="SUPFAM" id="SSF54849">
    <property type="entry name" value="GroEL-intermediate domain like"/>
    <property type="match status" value="1"/>
</dbReference>
<dbReference type="Pfam" id="PF13848">
    <property type="entry name" value="Thioredoxin_6"/>
    <property type="match status" value="1"/>
</dbReference>
<comment type="caution">
    <text evidence="13">The sequence shown here is derived from an EMBL/GenBank/DDBJ whole genome shotgun (WGS) entry which is preliminary data.</text>
</comment>
<dbReference type="GO" id="GO:0140662">
    <property type="term" value="F:ATP-dependent protein folding chaperone"/>
    <property type="evidence" value="ECO:0007669"/>
    <property type="project" value="InterPro"/>
</dbReference>
<keyword evidence="6 9" id="KW-0067">ATP-binding</keyword>
<dbReference type="InterPro" id="IPR017998">
    <property type="entry name" value="Chaperone_TCP-1"/>
</dbReference>
<dbReference type="PRINTS" id="PR00304">
    <property type="entry name" value="TCOMPLEXTCP1"/>
</dbReference>
<feature type="chain" id="PRO_5035203938" description="T-complex protein 1 subunit gamma" evidence="11">
    <location>
        <begin position="29"/>
        <end position="933"/>
    </location>
</feature>
<feature type="non-terminal residue" evidence="13">
    <location>
        <position position="1"/>
    </location>
</feature>
<evidence type="ECO:0000256" key="10">
    <source>
        <dbReference type="RuleBase" id="RU004191"/>
    </source>
</evidence>
<gene>
    <name evidence="13" type="primary">Cct3</name>
    <name evidence="13" type="ORF">GTO95_0016546</name>
</gene>